<gene>
    <name evidence="1" type="ORF">TGEB3V08_LOCUS2994</name>
</gene>
<organism evidence="1">
    <name type="scientific">Timema genevievae</name>
    <name type="common">Walking stick</name>
    <dbReference type="NCBI Taxonomy" id="629358"/>
    <lineage>
        <taxon>Eukaryota</taxon>
        <taxon>Metazoa</taxon>
        <taxon>Ecdysozoa</taxon>
        <taxon>Arthropoda</taxon>
        <taxon>Hexapoda</taxon>
        <taxon>Insecta</taxon>
        <taxon>Pterygota</taxon>
        <taxon>Neoptera</taxon>
        <taxon>Polyneoptera</taxon>
        <taxon>Phasmatodea</taxon>
        <taxon>Timematodea</taxon>
        <taxon>Timematoidea</taxon>
        <taxon>Timematidae</taxon>
        <taxon>Timema</taxon>
    </lineage>
</organism>
<evidence type="ECO:0000313" key="1">
    <source>
        <dbReference type="EMBL" id="CAD7588984.1"/>
    </source>
</evidence>
<name>A0A7R9PJK7_TIMGE</name>
<dbReference type="EMBL" id="OE839924">
    <property type="protein sequence ID" value="CAD7588984.1"/>
    <property type="molecule type" value="Genomic_DNA"/>
</dbReference>
<proteinExistence type="predicted"/>
<sequence>MTQFKVCVVPLMLLQQIDRYSRQYQRASLAPQAGDKATVPSSYPKKGSNTRCNKEITICLRTLEHHNSQVLTMECIVSGRVEDGRQHSWLNLLDCDNAAFLACAGPSATEKNQRDAIHRGQLITYYKWPATRYIAGNLSLIISGPVSRPHKKHIF</sequence>
<reference evidence="1" key="1">
    <citation type="submission" date="2020-11" db="EMBL/GenBank/DDBJ databases">
        <authorList>
            <person name="Tran Van P."/>
        </authorList>
    </citation>
    <scope>NUCLEOTIDE SEQUENCE</scope>
</reference>
<dbReference type="AlphaFoldDB" id="A0A7R9PJK7"/>
<accession>A0A7R9PJK7</accession>
<protein>
    <submittedName>
        <fullName evidence="1">Uncharacterized protein</fullName>
    </submittedName>
</protein>